<feature type="coiled-coil region" evidence="4">
    <location>
        <begin position="426"/>
        <end position="457"/>
    </location>
</feature>
<dbReference type="Proteomes" id="UP000239065">
    <property type="component" value="Unassembled WGS sequence"/>
</dbReference>
<reference evidence="7 8" key="1">
    <citation type="submission" date="2017-09" db="EMBL/GenBank/DDBJ databases">
        <title>Reassesment of A. cryaerophilus.</title>
        <authorList>
            <person name="Perez-Cataluna A."/>
            <person name="Collado L."/>
            <person name="Salgado O."/>
            <person name="Lefinanco V."/>
            <person name="Figueras M.J."/>
        </authorList>
    </citation>
    <scope>NUCLEOTIDE SEQUENCE [LARGE SCALE GENOMIC DNA]</scope>
    <source>
        <strain evidence="7 8">LMG 9861</strain>
    </source>
</reference>
<dbReference type="PROSITE" id="PS50111">
    <property type="entry name" value="CHEMOTAXIS_TRANSDUC_2"/>
    <property type="match status" value="1"/>
</dbReference>
<dbReference type="PANTHER" id="PTHR43531">
    <property type="entry name" value="PROTEIN ICFG"/>
    <property type="match status" value="1"/>
</dbReference>
<dbReference type="Gene3D" id="1.10.287.950">
    <property type="entry name" value="Methyl-accepting chemotaxis protein"/>
    <property type="match status" value="1"/>
</dbReference>
<protein>
    <submittedName>
        <fullName evidence="7">Chemotaxis protein</fullName>
    </submittedName>
</protein>
<dbReference type="SUPFAM" id="SSF103190">
    <property type="entry name" value="Sensory domain-like"/>
    <property type="match status" value="1"/>
</dbReference>
<evidence type="ECO:0000256" key="4">
    <source>
        <dbReference type="SAM" id="Coils"/>
    </source>
</evidence>
<dbReference type="Pfam" id="PF17201">
    <property type="entry name" value="Cache_3-Cache_2"/>
    <property type="match status" value="1"/>
</dbReference>
<accession>A0A2S9SLK0</accession>
<keyword evidence="5" id="KW-0812">Transmembrane</keyword>
<dbReference type="InterPro" id="IPR051310">
    <property type="entry name" value="MCP_chemotaxis"/>
</dbReference>
<evidence type="ECO:0000256" key="1">
    <source>
        <dbReference type="ARBA" id="ARBA00022500"/>
    </source>
</evidence>
<dbReference type="Pfam" id="PF00015">
    <property type="entry name" value="MCPsignal"/>
    <property type="match status" value="1"/>
</dbReference>
<dbReference type="RefSeq" id="WP_105909435.1">
    <property type="nucleotide sequence ID" value="NZ_NXGJ01000009.1"/>
</dbReference>
<proteinExistence type="inferred from homology"/>
<dbReference type="SUPFAM" id="SSF58104">
    <property type="entry name" value="Methyl-accepting chemotaxis protein (MCP) signaling domain"/>
    <property type="match status" value="1"/>
</dbReference>
<dbReference type="GO" id="GO:0005886">
    <property type="term" value="C:plasma membrane"/>
    <property type="evidence" value="ECO:0007669"/>
    <property type="project" value="TreeGrafter"/>
</dbReference>
<evidence type="ECO:0000256" key="3">
    <source>
        <dbReference type="PROSITE-ProRule" id="PRU00284"/>
    </source>
</evidence>
<keyword evidence="4" id="KW-0175">Coiled coil</keyword>
<dbReference type="EMBL" id="NXGJ01000009">
    <property type="protein sequence ID" value="PRM87460.1"/>
    <property type="molecule type" value="Genomic_DNA"/>
</dbReference>
<evidence type="ECO:0000313" key="7">
    <source>
        <dbReference type="EMBL" id="PRM87460.1"/>
    </source>
</evidence>
<comment type="similarity">
    <text evidence="2">Belongs to the methyl-accepting chemotaxis (MCP) protein family.</text>
</comment>
<dbReference type="AlphaFoldDB" id="A0A2S9SLK0"/>
<name>A0A2S9SLK0_9BACT</name>
<organism evidence="7 8">
    <name type="scientific">Aliarcobacter cryaerophilus</name>
    <dbReference type="NCBI Taxonomy" id="28198"/>
    <lineage>
        <taxon>Bacteria</taxon>
        <taxon>Pseudomonadati</taxon>
        <taxon>Campylobacterota</taxon>
        <taxon>Epsilonproteobacteria</taxon>
        <taxon>Campylobacterales</taxon>
        <taxon>Arcobacteraceae</taxon>
        <taxon>Aliarcobacter</taxon>
    </lineage>
</organism>
<gene>
    <name evidence="7" type="ORF">CJ669_07805</name>
</gene>
<keyword evidence="1" id="KW-0145">Chemotaxis</keyword>
<dbReference type="InterPro" id="IPR033462">
    <property type="entry name" value="Cache_3-Cache_2"/>
</dbReference>
<sequence>MNSVIKKVSFFQALAVTIILVFAVITISIVVKNFITKDVKTTFQDRVLDIKATFEVLNESIKESALSVSNVLSSQLNNVEIDYSNKIDVNGIKTSSLTSNGVILNNNNSIIDKFTQTTGAVATIFVKQDDGFFRIATSLYKEDGSRAIGTFLAKDSQAFSKISNKERYLGIAELFGKKYMTVYEPVIKDNEVIGILFVAYNFDKLYKILESKLERIKFGDKGYLYAIDSKTETLTIHPTLKNKKLSELDKNVEEALKQMLVLKEGVIAYEFNDGKDVIDKLSAFTTFEEWNIVIVTSSDIDDLLALNYTLRQYSIFGGIALLLTLLAISYLIIKKTVNEPLLIINKDLDEFFAYLNRDKDSIEFVHVNTKDEFGRMSKVLSDNIEKTRLGIEEDRRLISETISVLGEFEHGDLCQRINIEVSNPALLQLKNVLNQMANNLENNIENVLDILEQYSKYNYLSKIPTKDLKEHLLKLANGVNTLGESITTMLIENKKNGLTLGESSNVLLENVNKLNSSSNSAAASLEETAAAIEEITSTVRSNSENITKMSLLSNDVTKSVVVGEKYANQTTVAMDEINTQVNLVNEAISVIDNIAFQTNILSLNAAVEAATAGEAGKGFAVVAQEVRNLASRSAEAAREIKDIVELATKKANEGKEIANSMIEGYKELNSNVSHTMNLITDIQNSSKEQLLGIEQINDVVNNLDRQTQQNAQIASQTNEIAKLTDSIAKVIVDDTNSKEFYGKGSVKSRDIGI</sequence>
<dbReference type="Gene3D" id="3.30.450.20">
    <property type="entry name" value="PAS domain"/>
    <property type="match status" value="1"/>
</dbReference>
<evidence type="ECO:0000256" key="2">
    <source>
        <dbReference type="ARBA" id="ARBA00029447"/>
    </source>
</evidence>
<dbReference type="GO" id="GO:0004888">
    <property type="term" value="F:transmembrane signaling receptor activity"/>
    <property type="evidence" value="ECO:0007669"/>
    <property type="project" value="TreeGrafter"/>
</dbReference>
<dbReference type="InterPro" id="IPR029151">
    <property type="entry name" value="Sensor-like_sf"/>
</dbReference>
<dbReference type="InterPro" id="IPR004089">
    <property type="entry name" value="MCPsignal_dom"/>
</dbReference>
<comment type="caution">
    <text evidence="7">The sequence shown here is derived from an EMBL/GenBank/DDBJ whole genome shotgun (WGS) entry which is preliminary data.</text>
</comment>
<feature type="transmembrane region" description="Helical" evidence="5">
    <location>
        <begin position="313"/>
        <end position="333"/>
    </location>
</feature>
<feature type="domain" description="Methyl-accepting transducer" evidence="6">
    <location>
        <begin position="496"/>
        <end position="725"/>
    </location>
</feature>
<feature type="transmembrane region" description="Helical" evidence="5">
    <location>
        <begin position="12"/>
        <end position="31"/>
    </location>
</feature>
<evidence type="ECO:0000313" key="8">
    <source>
        <dbReference type="Proteomes" id="UP000239065"/>
    </source>
</evidence>
<keyword evidence="5" id="KW-1133">Transmembrane helix</keyword>
<keyword evidence="5" id="KW-0472">Membrane</keyword>
<keyword evidence="3" id="KW-0807">Transducer</keyword>
<evidence type="ECO:0000256" key="5">
    <source>
        <dbReference type="SAM" id="Phobius"/>
    </source>
</evidence>
<dbReference type="PANTHER" id="PTHR43531:SF11">
    <property type="entry name" value="METHYL-ACCEPTING CHEMOTAXIS PROTEIN 3"/>
    <property type="match status" value="1"/>
</dbReference>
<evidence type="ECO:0000259" key="6">
    <source>
        <dbReference type="PROSITE" id="PS50111"/>
    </source>
</evidence>
<dbReference type="GO" id="GO:0007165">
    <property type="term" value="P:signal transduction"/>
    <property type="evidence" value="ECO:0007669"/>
    <property type="project" value="UniProtKB-KW"/>
</dbReference>
<dbReference type="SMART" id="SM00283">
    <property type="entry name" value="MA"/>
    <property type="match status" value="1"/>
</dbReference>
<dbReference type="GO" id="GO:0006935">
    <property type="term" value="P:chemotaxis"/>
    <property type="evidence" value="ECO:0007669"/>
    <property type="project" value="UniProtKB-KW"/>
</dbReference>